<dbReference type="PRINTS" id="PR00081">
    <property type="entry name" value="GDHRDH"/>
</dbReference>
<gene>
    <name evidence="1" type="ORF">Xbed_02709</name>
</gene>
<dbReference type="Gene3D" id="3.40.50.720">
    <property type="entry name" value="NAD(P)-binding Rossmann-like Domain"/>
    <property type="match status" value="1"/>
</dbReference>
<proteinExistence type="predicted"/>
<dbReference type="STRING" id="40578.Xbed_02709"/>
<protein>
    <submittedName>
        <fullName evidence="1">SDR family oxidoreductase</fullName>
    </submittedName>
</protein>
<keyword evidence="2" id="KW-1185">Reference proteome</keyword>
<reference evidence="1 2" key="1">
    <citation type="submission" date="2017-01" db="EMBL/GenBank/DDBJ databases">
        <title>Deconstructing symbiosis and pathogenesis requirements using a combined genomic-metabolomic approach.</title>
        <authorList>
            <person name="Tobias N.J."/>
            <person name="Wolff H."/>
            <person name="Djahanschiri B."/>
            <person name="Ebersberger I."/>
            <person name="Bode H.B."/>
        </authorList>
    </citation>
    <scope>NUCLEOTIDE SEQUENCE [LARGE SCALE GENOMIC DNA]</scope>
    <source>
        <strain evidence="1 2">DSM 4764</strain>
    </source>
</reference>
<dbReference type="Pfam" id="PF00106">
    <property type="entry name" value="adh_short"/>
    <property type="match status" value="1"/>
</dbReference>
<sequence>MENIHEKECVIITGVSSGIGEALAKIFLINGFIVCGVARRIPGFWVNHPNMHFFQLDLTNLDEIQKIFLMFKNIIHGMKFKYLFLNAGKFGSSPKKSVDISVHELIDTYKLNVVSVKATIDTCIKLSMIPEYAVASASISGLRPRAGMLAYASSKAALNNLIKIYQLEHKNIKFISLGLCNVRSGIMDAIDKYNDDPYQFPELYALLQRAKDPGYVVSPEQRAMDIKQLLDRIEYLGLEFGEFYEIRDLILKLGEKPDK</sequence>
<dbReference type="InterPro" id="IPR052184">
    <property type="entry name" value="SDR_enzymes"/>
</dbReference>
<dbReference type="SUPFAM" id="SSF51735">
    <property type="entry name" value="NAD(P)-binding Rossmann-fold domains"/>
    <property type="match status" value="1"/>
</dbReference>
<comment type="caution">
    <text evidence="1">The sequence shown here is derived from an EMBL/GenBank/DDBJ whole genome shotgun (WGS) entry which is preliminary data.</text>
</comment>
<dbReference type="InterPro" id="IPR020904">
    <property type="entry name" value="Sc_DH/Rdtase_CS"/>
</dbReference>
<dbReference type="EMBL" id="MUBK01000023">
    <property type="protein sequence ID" value="OTA19014.1"/>
    <property type="molecule type" value="Genomic_DNA"/>
</dbReference>
<evidence type="ECO:0000313" key="1">
    <source>
        <dbReference type="EMBL" id="OTA19014.1"/>
    </source>
</evidence>
<name>A0A1Y2SJD2_9GAMM</name>
<dbReference type="InterPro" id="IPR036291">
    <property type="entry name" value="NAD(P)-bd_dom_sf"/>
</dbReference>
<dbReference type="RefSeq" id="WP_167371912.1">
    <property type="nucleotide sequence ID" value="NZ_CAWNHF010000127.1"/>
</dbReference>
<dbReference type="PROSITE" id="PS00061">
    <property type="entry name" value="ADH_SHORT"/>
    <property type="match status" value="1"/>
</dbReference>
<evidence type="ECO:0000313" key="2">
    <source>
        <dbReference type="Proteomes" id="UP000194204"/>
    </source>
</evidence>
<dbReference type="AlphaFoldDB" id="A0A1Y2SJD2"/>
<accession>A0A1Y2SJD2</accession>
<dbReference type="GO" id="GO:0016616">
    <property type="term" value="F:oxidoreductase activity, acting on the CH-OH group of donors, NAD or NADP as acceptor"/>
    <property type="evidence" value="ECO:0007669"/>
    <property type="project" value="TreeGrafter"/>
</dbReference>
<organism evidence="1 2">
    <name type="scientific">Xenorhabdus beddingii</name>
    <dbReference type="NCBI Taxonomy" id="40578"/>
    <lineage>
        <taxon>Bacteria</taxon>
        <taxon>Pseudomonadati</taxon>
        <taxon>Pseudomonadota</taxon>
        <taxon>Gammaproteobacteria</taxon>
        <taxon>Enterobacterales</taxon>
        <taxon>Morganellaceae</taxon>
        <taxon>Xenorhabdus</taxon>
    </lineage>
</organism>
<dbReference type="PANTHER" id="PTHR45458">
    <property type="entry name" value="SHORT-CHAIN DEHYDROGENASE/REDUCTASE SDR"/>
    <property type="match status" value="1"/>
</dbReference>
<dbReference type="PANTHER" id="PTHR45458:SF1">
    <property type="entry name" value="SHORT CHAIN DEHYDROGENASE"/>
    <property type="match status" value="1"/>
</dbReference>
<dbReference type="CDD" id="cd05233">
    <property type="entry name" value="SDR_c"/>
    <property type="match status" value="1"/>
</dbReference>
<dbReference type="Proteomes" id="UP000194204">
    <property type="component" value="Unassembled WGS sequence"/>
</dbReference>
<dbReference type="InterPro" id="IPR002347">
    <property type="entry name" value="SDR_fam"/>
</dbReference>